<evidence type="ECO:0000256" key="1">
    <source>
        <dbReference type="ARBA" id="ARBA00006518"/>
    </source>
</evidence>
<protein>
    <recommendedName>
        <fullName evidence="9">Exocyst complex component Sec3 C-terminal domain-containing protein</fullName>
    </recommendedName>
</protein>
<dbReference type="VEuPathDB" id="AmoebaDB:EHI5A_062780"/>
<reference evidence="7 8" key="1">
    <citation type="submission" date="2016-05" db="EMBL/GenBank/DDBJ databases">
        <title>First whole genome sequencing of Entamoeba histolytica HM1:IMSS-clone-6.</title>
        <authorList>
            <person name="Mukherjee Avik.K."/>
            <person name="Izumyama S."/>
            <person name="Nakada-Tsukui K."/>
            <person name="Nozaki T."/>
        </authorList>
    </citation>
    <scope>NUCLEOTIDE SEQUENCE [LARGE SCALE GENOMIC DNA]</scope>
    <source>
        <strain evidence="7 8">HM1:IMSS clone 6</strain>
    </source>
</reference>
<keyword evidence="2" id="KW-0813">Transport</keyword>
<dbReference type="AlphaFoldDB" id="A0A175JDY7"/>
<evidence type="ECO:0000313" key="8">
    <source>
        <dbReference type="Proteomes" id="UP000078387"/>
    </source>
</evidence>
<dbReference type="GO" id="GO:0000145">
    <property type="term" value="C:exocyst"/>
    <property type="evidence" value="ECO:0007669"/>
    <property type="project" value="InterPro"/>
</dbReference>
<dbReference type="GO" id="GO:0006893">
    <property type="term" value="P:Golgi to plasma membrane transport"/>
    <property type="evidence" value="ECO:0007669"/>
    <property type="project" value="TreeGrafter"/>
</dbReference>
<dbReference type="GO" id="GO:0005546">
    <property type="term" value="F:phosphatidylinositol-4,5-bisphosphate binding"/>
    <property type="evidence" value="ECO:0007669"/>
    <property type="project" value="TreeGrafter"/>
</dbReference>
<dbReference type="eggNOG" id="KOG2148">
    <property type="taxonomic scope" value="Eukaryota"/>
</dbReference>
<comment type="caution">
    <text evidence="7">The sequence shown here is derived from an EMBL/GenBank/DDBJ whole genome shotgun (WGS) entry which is preliminary data.</text>
</comment>
<evidence type="ECO:0008006" key="9">
    <source>
        <dbReference type="Google" id="ProtNLM"/>
    </source>
</evidence>
<dbReference type="VEuPathDB" id="AmoebaDB:EHI_148590"/>
<name>A0A175JDY7_ENTHI</name>
<dbReference type="GO" id="GO:0005886">
    <property type="term" value="C:plasma membrane"/>
    <property type="evidence" value="ECO:0007669"/>
    <property type="project" value="TreeGrafter"/>
</dbReference>
<gene>
    <name evidence="7" type="ORF">CL6EHI_148590</name>
</gene>
<sequence length="966" mass="112177">MKEVKNFMKITKIDTATKYVGKFGKKVIGGVGGVASGITTYGKKAVTNPFGTIGDVLVGSAEQRSDVDYLFKDKTVLSKAYGSLIKNQKSELTYSDVLVISAEQRNIFLNFVSKNIIYRRLDIDEQWKLTEIKGIEFIKESNGMIICNKHKTNGKKFVFASSLNRAEFAYCILSNAKANEIEIEFEMSLDELVDYIEKEKKRQKTDGRLHLVSKEDELILKKMLNEHGEKIDIDELQKKLEKQIIIDEATLYKNYLNREEIGNNVNTLFDEVQKTLDELETFCLKLDVDIENIRPGVELIQHNNNKLEIVHSNQTKFMNCMEQFIDSLLIDPVSLYTVRNCQDQLNKAVNLDNICKSATVVALAANYQPPEEMKNMIALKEEQDFDKQVLKDFAVVLSSTLQNKLKVEMDFLKLNKVVEFGSSLFGKEKQQKETLEGAHGSLQPFGGLIAWLRMYATDEFLNVKKQYVEKMSKIANEYFDILVDQQKKNIQEISEDHENAFEMTEFDGPKPDKNGEMQIIPKEIFNDRNEKFPDKRPMFDVVKSVIETIAINVIAEFKFLLEVFQMEENGPNGINVLIDDVYKQSFDALDKLISYIEEHDPFILLRVIYLCKTANVNIDISTQDYSKLLKKQAKEQKHTENEQEEVAPLQQLNKNEIKREQGTRELIVQKNARTVCFEWLDHFYEVLSNNALKRFNNFIDKQITQITNTVISPKKHGVTVHFLRLPYFFNYLQIAAGEEEVWEVLNNVIQPIIAKLLRSSFDWLKSIKDSQVDQKPTITLRFQNYYFFKEKVSFRVIRCLEPFVKESETEYMIALKNLCLLHCNLHFGKFYDFFDHIARLIPSMKRPEEIAYQSNYSKQMAAKTCKLIVTPQLTRSIDYMCKSIKHHIKMTDHRMKAWNTLCDFLKSRYIEAERNCELVYKHKFDLPSEDLDKIFNAALKKTFKFTETGEMVTENEESSVSETFEG</sequence>
<keyword evidence="4" id="KW-0175">Coiled coil</keyword>
<feature type="domain" description="Exocyst complex component Sec3 coiled-coil" evidence="5">
    <location>
        <begin position="233"/>
        <end position="358"/>
    </location>
</feature>
<proteinExistence type="inferred from homology"/>
<evidence type="ECO:0000259" key="5">
    <source>
        <dbReference type="Pfam" id="PF09763"/>
    </source>
</evidence>
<dbReference type="VEuPathDB" id="AmoebaDB:KM1_073050"/>
<dbReference type="GO" id="GO:0006887">
    <property type="term" value="P:exocytosis"/>
    <property type="evidence" value="ECO:0007669"/>
    <property type="project" value="UniProtKB-KW"/>
</dbReference>
<dbReference type="VEuPathDB" id="AmoebaDB:EHI7A_034750"/>
<dbReference type="InterPro" id="IPR048628">
    <property type="entry name" value="Sec3_C"/>
</dbReference>
<dbReference type="VEuPathDB" id="AmoebaDB:EHI8A_031850"/>
<evidence type="ECO:0000313" key="7">
    <source>
        <dbReference type="EMBL" id="GAT91698.1"/>
    </source>
</evidence>
<dbReference type="Pfam" id="PF09763">
    <property type="entry name" value="Sec3_CC"/>
    <property type="match status" value="1"/>
</dbReference>
<dbReference type="PANTHER" id="PTHR16092:SF14">
    <property type="entry name" value="EXOCYST COMPLEX COMPONENT 1 ISOFORM X1"/>
    <property type="match status" value="1"/>
</dbReference>
<keyword evidence="3" id="KW-0268">Exocytosis</keyword>
<dbReference type="Pfam" id="PF20654">
    <property type="entry name" value="Sec3_C-term"/>
    <property type="match status" value="1"/>
</dbReference>
<dbReference type="PANTHER" id="PTHR16092">
    <property type="entry name" value="SEC3/SYNTAXIN-RELATED"/>
    <property type="match status" value="1"/>
</dbReference>
<evidence type="ECO:0000256" key="2">
    <source>
        <dbReference type="ARBA" id="ARBA00022448"/>
    </source>
</evidence>
<accession>A0A175JDY7</accession>
<evidence type="ECO:0000259" key="6">
    <source>
        <dbReference type="Pfam" id="PF20654"/>
    </source>
</evidence>
<dbReference type="EMBL" id="BDEQ01000001">
    <property type="protein sequence ID" value="GAT91698.1"/>
    <property type="molecule type" value="Genomic_DNA"/>
</dbReference>
<comment type="similarity">
    <text evidence="1">Belongs to the SEC3 family.</text>
</comment>
<dbReference type="InterPro" id="IPR019160">
    <property type="entry name" value="Sec3_CC"/>
</dbReference>
<dbReference type="Proteomes" id="UP000078387">
    <property type="component" value="Unassembled WGS sequence"/>
</dbReference>
<evidence type="ECO:0000256" key="4">
    <source>
        <dbReference type="ARBA" id="ARBA00023054"/>
    </source>
</evidence>
<evidence type="ECO:0000256" key="3">
    <source>
        <dbReference type="ARBA" id="ARBA00022483"/>
    </source>
</evidence>
<feature type="domain" description="Exocyst complex component Sec3 C-terminal" evidence="6">
    <location>
        <begin position="678"/>
        <end position="905"/>
    </location>
</feature>
<organism evidence="7 8">
    <name type="scientific">Entamoeba histolytica</name>
    <dbReference type="NCBI Taxonomy" id="5759"/>
    <lineage>
        <taxon>Eukaryota</taxon>
        <taxon>Amoebozoa</taxon>
        <taxon>Evosea</taxon>
        <taxon>Archamoebae</taxon>
        <taxon>Mastigamoebida</taxon>
        <taxon>Entamoebidae</taxon>
        <taxon>Entamoeba</taxon>
    </lineage>
</organism>